<name>A0A0L8V5Q4_9BACT</name>
<dbReference type="EMBL" id="LGIA01000181">
    <property type="protein sequence ID" value="KOH43668.1"/>
    <property type="molecule type" value="Genomic_DNA"/>
</dbReference>
<accession>A0A0L8V5Q4</accession>
<sequence>MSTEKIPKTKAMNNKKALRLKIFIKPFVGRLNRTEGRNTFSKLINT</sequence>
<reference evidence="2" key="1">
    <citation type="submission" date="2015-07" db="EMBL/GenBank/DDBJ databases">
        <title>Genome sequencing of Sunxiuqinia dokdonensis strain SK.</title>
        <authorList>
            <person name="Ahn S."/>
            <person name="Kim B.-C."/>
        </authorList>
    </citation>
    <scope>NUCLEOTIDE SEQUENCE [LARGE SCALE GENOMIC DNA]</scope>
    <source>
        <strain evidence="2">SK</strain>
    </source>
</reference>
<gene>
    <name evidence="1" type="ORF">NC99_35880</name>
</gene>
<dbReference type="Proteomes" id="UP000036958">
    <property type="component" value="Unassembled WGS sequence"/>
</dbReference>
<evidence type="ECO:0000313" key="2">
    <source>
        <dbReference type="Proteomes" id="UP000036958"/>
    </source>
</evidence>
<evidence type="ECO:0000313" key="1">
    <source>
        <dbReference type="EMBL" id="KOH43668.1"/>
    </source>
</evidence>
<proteinExistence type="predicted"/>
<comment type="caution">
    <text evidence="1">The sequence shown here is derived from an EMBL/GenBank/DDBJ whole genome shotgun (WGS) entry which is preliminary data.</text>
</comment>
<protein>
    <submittedName>
        <fullName evidence="1">Uncharacterized protein</fullName>
    </submittedName>
</protein>
<dbReference type="AlphaFoldDB" id="A0A0L8V5Q4"/>
<keyword evidence="2" id="KW-1185">Reference proteome</keyword>
<organism evidence="1 2">
    <name type="scientific">Sunxiuqinia dokdonensis</name>
    <dbReference type="NCBI Taxonomy" id="1409788"/>
    <lineage>
        <taxon>Bacteria</taxon>
        <taxon>Pseudomonadati</taxon>
        <taxon>Bacteroidota</taxon>
        <taxon>Bacteroidia</taxon>
        <taxon>Marinilabiliales</taxon>
        <taxon>Prolixibacteraceae</taxon>
        <taxon>Sunxiuqinia</taxon>
    </lineage>
</organism>